<name>A0A097IDA8_9CORY</name>
<accession>A0A097IDA8</accession>
<dbReference type="STRING" id="558173.CDOO_01555"/>
<sequence length="440" mass="47990">MFQRAIGIALAFTGIIVGAGFASGQEALQFFVAFGTWGLVGAVIASILMVVTGIALLQLGSYYQAKEHTAVLGRISHKVVAWVLDISTIITLFSIGFVMFAGGGANLNQQFGWPMWVGAVAMLVLVLVTGMLDVDKVSAVIGAITPFVIIFVLFVTIWTMFTSEWNFAELNVAAQDVQTNLPNWWISALNYIGLCVMTAVSMAIVIGGNMMDTKAAGWGGALGGVFFLVMLMLLVLALFLQVDTVNGTAMPVLTLINEIHPWLGVAMTFVVYAMVFNTAVGMFYALGKRLTRNRPALYRPVFIVSCLVGFGLSFIGFESLVSSVYPALGYLGILMIVVIAAAWIRGGSKLRAEGRRRARALALTERKLDPRMRFSKRNQRELDKITAASNIPEEDFAEHLENEVHEKLESDDDLDYDREDPPATVTYVAHTEPAPVEDLK</sequence>
<feature type="compositionally biased region" description="Acidic residues" evidence="1">
    <location>
        <begin position="409"/>
        <end position="418"/>
    </location>
</feature>
<feature type="transmembrane region" description="Helical" evidence="2">
    <location>
        <begin position="79"/>
        <end position="101"/>
    </location>
</feature>
<dbReference type="EMBL" id="CP006764">
    <property type="protein sequence ID" value="AIT60112.1"/>
    <property type="molecule type" value="Genomic_DNA"/>
</dbReference>
<dbReference type="OrthoDB" id="4424890at2"/>
<feature type="transmembrane region" description="Helical" evidence="2">
    <location>
        <begin position="139"/>
        <end position="161"/>
    </location>
</feature>
<evidence type="ECO:0000256" key="2">
    <source>
        <dbReference type="SAM" id="Phobius"/>
    </source>
</evidence>
<feature type="transmembrane region" description="Helical" evidence="2">
    <location>
        <begin position="34"/>
        <end position="59"/>
    </location>
</feature>
<feature type="transmembrane region" description="Helical" evidence="2">
    <location>
        <begin position="297"/>
        <end position="317"/>
    </location>
</feature>
<gene>
    <name evidence="3" type="ORF">CDOO_01555</name>
</gene>
<feature type="transmembrane region" description="Helical" evidence="2">
    <location>
        <begin position="184"/>
        <end position="206"/>
    </location>
</feature>
<dbReference type="AlphaFoldDB" id="A0A097IDA8"/>
<dbReference type="PANTHER" id="PTHR37814">
    <property type="entry name" value="CONSERVED MEMBRANE PROTEIN"/>
    <property type="match status" value="1"/>
</dbReference>
<evidence type="ECO:0000313" key="4">
    <source>
        <dbReference type="Proteomes" id="UP000029914"/>
    </source>
</evidence>
<feature type="transmembrane region" description="Helical" evidence="2">
    <location>
        <begin position="323"/>
        <end position="344"/>
    </location>
</feature>
<protein>
    <submittedName>
        <fullName evidence="3">Membrane protein</fullName>
    </submittedName>
</protein>
<dbReference type="PANTHER" id="PTHR37814:SF1">
    <property type="entry name" value="MEMBRANE PROTEIN"/>
    <property type="match status" value="1"/>
</dbReference>
<reference evidence="3 4" key="1">
    <citation type="submission" date="2013-09" db="EMBL/GenBank/DDBJ databases">
        <title>Complete genome sequence of Corynebacterium doosanense CAU 212(T) (=DSM 45436(T)), isolated from activated sludge.</title>
        <authorList>
            <person name="Schaffert L."/>
            <person name="Albersmeier A."/>
            <person name="Kalinowski J."/>
            <person name="Ruckert C."/>
        </authorList>
    </citation>
    <scope>NUCLEOTIDE SEQUENCE [LARGE SCALE GENOMIC DNA]</scope>
    <source>
        <strain evidence="3 4">CAU 212</strain>
    </source>
</reference>
<dbReference type="HOGENOM" id="CLU_043930_1_0_11"/>
<keyword evidence="2" id="KW-1133">Transmembrane helix</keyword>
<feature type="transmembrane region" description="Helical" evidence="2">
    <location>
        <begin position="113"/>
        <end position="132"/>
    </location>
</feature>
<dbReference type="Gene3D" id="1.20.1740.10">
    <property type="entry name" value="Amino acid/polyamine transporter I"/>
    <property type="match status" value="1"/>
</dbReference>
<proteinExistence type="predicted"/>
<feature type="transmembrane region" description="Helical" evidence="2">
    <location>
        <begin position="218"/>
        <end position="242"/>
    </location>
</feature>
<dbReference type="eggNOG" id="COG3949">
    <property type="taxonomic scope" value="Bacteria"/>
</dbReference>
<dbReference type="RefSeq" id="WP_018021535.1">
    <property type="nucleotide sequence ID" value="NZ_AQUX01000002.1"/>
</dbReference>
<dbReference type="KEGG" id="cdo:CDOO_01555"/>
<dbReference type="Proteomes" id="UP000029914">
    <property type="component" value="Chromosome"/>
</dbReference>
<evidence type="ECO:0000256" key="1">
    <source>
        <dbReference type="SAM" id="MobiDB-lite"/>
    </source>
</evidence>
<evidence type="ECO:0000313" key="3">
    <source>
        <dbReference type="EMBL" id="AIT60112.1"/>
    </source>
</evidence>
<keyword evidence="2" id="KW-0472">Membrane</keyword>
<feature type="region of interest" description="Disordered" evidence="1">
    <location>
        <begin position="407"/>
        <end position="440"/>
    </location>
</feature>
<keyword evidence="2" id="KW-0812">Transmembrane</keyword>
<organism evidence="3 4">
    <name type="scientific">Corynebacterium doosanense CAU 212 = DSM 45436</name>
    <dbReference type="NCBI Taxonomy" id="558173"/>
    <lineage>
        <taxon>Bacteria</taxon>
        <taxon>Bacillati</taxon>
        <taxon>Actinomycetota</taxon>
        <taxon>Actinomycetes</taxon>
        <taxon>Mycobacteriales</taxon>
        <taxon>Corynebacteriaceae</taxon>
        <taxon>Corynebacterium</taxon>
    </lineage>
</organism>
<dbReference type="InterPro" id="IPR038728">
    <property type="entry name" value="YkvI-like"/>
</dbReference>
<keyword evidence="4" id="KW-1185">Reference proteome</keyword>
<feature type="transmembrane region" description="Helical" evidence="2">
    <location>
        <begin position="262"/>
        <end position="285"/>
    </location>
</feature>